<evidence type="ECO:0000256" key="8">
    <source>
        <dbReference type="ARBA" id="ARBA00023049"/>
    </source>
</evidence>
<feature type="domain" description="MPN" evidence="10">
    <location>
        <begin position="227"/>
        <end position="355"/>
    </location>
</feature>
<dbReference type="Gene3D" id="3.40.140.10">
    <property type="entry name" value="Cytidine Deaminase, domain 2"/>
    <property type="match status" value="1"/>
</dbReference>
<evidence type="ECO:0000256" key="7">
    <source>
        <dbReference type="ARBA" id="ARBA00022833"/>
    </source>
</evidence>
<keyword evidence="3" id="KW-0645">Protease</keyword>
<keyword evidence="6" id="KW-0378">Hydrolase</keyword>
<dbReference type="SMART" id="SM00232">
    <property type="entry name" value="JAB_MPN"/>
    <property type="match status" value="1"/>
</dbReference>
<proteinExistence type="inferred from homology"/>
<evidence type="ECO:0000313" key="11">
    <source>
        <dbReference type="EMBL" id="KAK5968279.1"/>
    </source>
</evidence>
<reference evidence="11 12" key="1">
    <citation type="submission" date="2019-10" db="EMBL/GenBank/DDBJ databases">
        <title>Assembly and Annotation for the nematode Trichostrongylus colubriformis.</title>
        <authorList>
            <person name="Martin J."/>
        </authorList>
    </citation>
    <scope>NUCLEOTIDE SEQUENCE [LARGE SCALE GENOMIC DNA]</scope>
    <source>
        <strain evidence="11">G859</strain>
        <tissue evidence="11">Whole worm</tissue>
    </source>
</reference>
<dbReference type="PROSITE" id="PS50249">
    <property type="entry name" value="MPN"/>
    <property type="match status" value="1"/>
</dbReference>
<dbReference type="AlphaFoldDB" id="A0AAN8IBN7"/>
<comment type="caution">
    <text evidence="11">The sequence shown here is derived from an EMBL/GenBank/DDBJ whole genome shotgun (WGS) entry which is preliminary data.</text>
</comment>
<dbReference type="Pfam" id="PF01398">
    <property type="entry name" value="JAB"/>
    <property type="match status" value="1"/>
</dbReference>
<dbReference type="GO" id="GO:0016020">
    <property type="term" value="C:membrane"/>
    <property type="evidence" value="ECO:0007669"/>
    <property type="project" value="TreeGrafter"/>
</dbReference>
<sequence length="403" mass="44573">MDGNMQDNLMDRMNVAERMSTLMALGKPQKVVNTVPIVRYYRSMIEAHRMALSYMRNQDLERTLILLIRFCSFTIEELPKHPEFGTFAGEEKKIVFSLLKPALERAENLKKVLKARFEADAEEARKFYAARQAELEARRSQSDHIVERPTSITGVAETNSVDIVDPHITTSNITFPGISAISSPPNENYPSPKNSVMPSAPSIDRSDKPRVGSHISQDSSPVGTRIVLIAGDLVQKFLVCAESNTAKNVETCGTLCGTIVGHAFLVSHVILPKQSGASDGCFAEGEEEVFAYQDKHDLITLGWIHTHPSQTAFLSSVDLHTHCAYQMMLSEAVAIVCAPSHKQIGTFVLTPYGMSVVESCTQKGFHVHPEDQKLFVEADHVKKDGHNCPQNTHGVLLKSPSFL</sequence>
<evidence type="ECO:0000256" key="4">
    <source>
        <dbReference type="ARBA" id="ARBA00022723"/>
    </source>
</evidence>
<name>A0AAN8IBN7_TRICO</name>
<dbReference type="CDD" id="cd08066">
    <property type="entry name" value="MPN_AMSH_like"/>
    <property type="match status" value="1"/>
</dbReference>
<keyword evidence="8" id="KW-0482">Metalloprotease</keyword>
<dbReference type="Gene3D" id="1.20.58.80">
    <property type="entry name" value="Phosphotransferase system, lactose/cellobiose-type IIA subunit"/>
    <property type="match status" value="1"/>
</dbReference>
<organism evidence="11 12">
    <name type="scientific">Trichostrongylus colubriformis</name>
    <name type="common">Black scour worm</name>
    <dbReference type="NCBI Taxonomy" id="6319"/>
    <lineage>
        <taxon>Eukaryota</taxon>
        <taxon>Metazoa</taxon>
        <taxon>Ecdysozoa</taxon>
        <taxon>Nematoda</taxon>
        <taxon>Chromadorea</taxon>
        <taxon>Rhabditida</taxon>
        <taxon>Rhabditina</taxon>
        <taxon>Rhabditomorpha</taxon>
        <taxon>Strongyloidea</taxon>
        <taxon>Trichostrongylidae</taxon>
        <taxon>Trichostrongylus</taxon>
    </lineage>
</organism>
<dbReference type="GO" id="GO:0061578">
    <property type="term" value="F:K63-linked deubiquitinase activity"/>
    <property type="evidence" value="ECO:0007669"/>
    <property type="project" value="InterPro"/>
</dbReference>
<dbReference type="EMBL" id="WIXE01021560">
    <property type="protein sequence ID" value="KAK5968279.1"/>
    <property type="molecule type" value="Genomic_DNA"/>
</dbReference>
<dbReference type="PANTHER" id="PTHR12947:SF13">
    <property type="entry name" value="FI19924P1"/>
    <property type="match status" value="1"/>
</dbReference>
<dbReference type="Pfam" id="PF08969">
    <property type="entry name" value="USP8_dimer"/>
    <property type="match status" value="1"/>
</dbReference>
<evidence type="ECO:0000256" key="2">
    <source>
        <dbReference type="ARBA" id="ARBA00010981"/>
    </source>
</evidence>
<keyword evidence="5" id="KW-0833">Ubl conjugation pathway</keyword>
<feature type="compositionally biased region" description="Polar residues" evidence="9">
    <location>
        <begin position="183"/>
        <end position="197"/>
    </location>
</feature>
<accession>A0AAN8IBN7</accession>
<evidence type="ECO:0000256" key="9">
    <source>
        <dbReference type="SAM" id="MobiDB-lite"/>
    </source>
</evidence>
<dbReference type="GO" id="GO:0046872">
    <property type="term" value="F:metal ion binding"/>
    <property type="evidence" value="ECO:0007669"/>
    <property type="project" value="UniProtKB-KW"/>
</dbReference>
<dbReference type="InterPro" id="IPR037518">
    <property type="entry name" value="MPN"/>
</dbReference>
<comment type="cofactor">
    <cofactor evidence="1">
        <name>Zn(2+)</name>
        <dbReference type="ChEBI" id="CHEBI:29105"/>
    </cofactor>
</comment>
<dbReference type="GO" id="GO:0070536">
    <property type="term" value="P:protein K63-linked deubiquitination"/>
    <property type="evidence" value="ECO:0007669"/>
    <property type="project" value="InterPro"/>
</dbReference>
<dbReference type="GO" id="GO:0140492">
    <property type="term" value="F:metal-dependent deubiquitinase activity"/>
    <property type="evidence" value="ECO:0007669"/>
    <property type="project" value="InterPro"/>
</dbReference>
<evidence type="ECO:0000256" key="6">
    <source>
        <dbReference type="ARBA" id="ARBA00022801"/>
    </source>
</evidence>
<evidence type="ECO:0000313" key="12">
    <source>
        <dbReference type="Proteomes" id="UP001331761"/>
    </source>
</evidence>
<evidence type="ECO:0000256" key="1">
    <source>
        <dbReference type="ARBA" id="ARBA00001947"/>
    </source>
</evidence>
<dbReference type="GO" id="GO:0006508">
    <property type="term" value="P:proteolysis"/>
    <property type="evidence" value="ECO:0007669"/>
    <property type="project" value="UniProtKB-KW"/>
</dbReference>
<dbReference type="InterPro" id="IPR044098">
    <property type="entry name" value="STAMBP/STALP-like_MPN"/>
</dbReference>
<feature type="region of interest" description="Disordered" evidence="9">
    <location>
        <begin position="183"/>
        <end position="218"/>
    </location>
</feature>
<dbReference type="Proteomes" id="UP001331761">
    <property type="component" value="Unassembled WGS sequence"/>
</dbReference>
<protein>
    <submittedName>
        <fullName evidence="11">STAM binding protein b</fullName>
    </submittedName>
</protein>
<evidence type="ECO:0000259" key="10">
    <source>
        <dbReference type="PROSITE" id="PS50249"/>
    </source>
</evidence>
<evidence type="ECO:0000256" key="5">
    <source>
        <dbReference type="ARBA" id="ARBA00022786"/>
    </source>
</evidence>
<keyword evidence="12" id="KW-1185">Reference proteome</keyword>
<comment type="similarity">
    <text evidence="2">Belongs to the peptidase M67C family.</text>
</comment>
<dbReference type="GO" id="GO:0005768">
    <property type="term" value="C:endosome"/>
    <property type="evidence" value="ECO:0007669"/>
    <property type="project" value="TreeGrafter"/>
</dbReference>
<evidence type="ECO:0000256" key="3">
    <source>
        <dbReference type="ARBA" id="ARBA00022670"/>
    </source>
</evidence>
<gene>
    <name evidence="11" type="ORF">GCK32_008973</name>
</gene>
<dbReference type="SUPFAM" id="SSF102712">
    <property type="entry name" value="JAB1/MPN domain"/>
    <property type="match status" value="1"/>
</dbReference>
<dbReference type="InterPro" id="IPR015063">
    <property type="entry name" value="USP8_dimer"/>
</dbReference>
<dbReference type="InterPro" id="IPR000555">
    <property type="entry name" value="JAMM/MPN+_dom"/>
</dbReference>
<dbReference type="PANTHER" id="PTHR12947">
    <property type="entry name" value="AMSH-LIKE PROTEASE"/>
    <property type="match status" value="1"/>
</dbReference>
<keyword evidence="4" id="KW-0479">Metal-binding</keyword>
<keyword evidence="7" id="KW-0862">Zinc</keyword>